<gene>
    <name evidence="10" type="ORF">PPNO1_LOCUS8449</name>
</gene>
<keyword evidence="5" id="KW-0658">Purine biosynthesis</keyword>
<dbReference type="PANTHER" id="PTHR11609:SF5">
    <property type="entry name" value="PHOSPHORIBOSYLAMINOIMIDAZOLE CARBOXYLASE"/>
    <property type="match status" value="1"/>
</dbReference>
<dbReference type="Gene3D" id="3.30.470.20">
    <property type="entry name" value="ATP-grasp fold, B domain"/>
    <property type="match status" value="2"/>
</dbReference>
<dbReference type="HAMAP" id="MF_01929">
    <property type="entry name" value="PurE_classI"/>
    <property type="match status" value="1"/>
</dbReference>
<dbReference type="GO" id="GO:0004638">
    <property type="term" value="F:phosphoribosylaminoimidazole carboxylase activity"/>
    <property type="evidence" value="ECO:0007669"/>
    <property type="project" value="UniProtKB-EC"/>
</dbReference>
<evidence type="ECO:0000256" key="1">
    <source>
        <dbReference type="ARBA" id="ARBA00004747"/>
    </source>
</evidence>
<dbReference type="Pfam" id="PF00731">
    <property type="entry name" value="AIRC"/>
    <property type="match status" value="2"/>
</dbReference>
<reference evidence="10" key="1">
    <citation type="submission" date="2022-11" db="EMBL/GenBank/DDBJ databases">
        <authorList>
            <person name="Scott C."/>
            <person name="Bruce N."/>
        </authorList>
    </citation>
    <scope>NUCLEOTIDE SEQUENCE</scope>
</reference>
<accession>A0A9P1MEF3</accession>
<dbReference type="GO" id="GO:0006189">
    <property type="term" value="P:'de novo' IMP biosynthetic process"/>
    <property type="evidence" value="ECO:0007669"/>
    <property type="project" value="InterPro"/>
</dbReference>
<keyword evidence="11" id="KW-1185">Reference proteome</keyword>
<protein>
    <recommendedName>
        <fullName evidence="3">Phosphoribosylaminoimidazole carboxylase</fullName>
        <ecNumber evidence="2">4.1.1.21</ecNumber>
    </recommendedName>
</protein>
<evidence type="ECO:0000259" key="9">
    <source>
        <dbReference type="PROSITE" id="PS50975"/>
    </source>
</evidence>
<dbReference type="Gene3D" id="3.30.1490.20">
    <property type="entry name" value="ATP-grasp fold, A domain"/>
    <property type="match status" value="1"/>
</dbReference>
<evidence type="ECO:0000313" key="11">
    <source>
        <dbReference type="Proteomes" id="UP000838763"/>
    </source>
</evidence>
<dbReference type="GO" id="GO:0005524">
    <property type="term" value="F:ATP binding"/>
    <property type="evidence" value="ECO:0007669"/>
    <property type="project" value="UniProtKB-UniRule"/>
</dbReference>
<dbReference type="InterPro" id="IPR011054">
    <property type="entry name" value="Rudment_hybrid_motif"/>
</dbReference>
<comment type="pathway">
    <text evidence="1">Purine metabolism; IMP biosynthesis via de novo pathway; 5-amino-1-(5-phospho-D-ribosyl)imidazole-4-carboxylate from 5-amino-1-(5-phospho-D-ribosyl)imidazole (carboxylase route): step 1/1.</text>
</comment>
<dbReference type="SMART" id="SM01001">
    <property type="entry name" value="AIRC"/>
    <property type="match status" value="1"/>
</dbReference>
<dbReference type="EMBL" id="CALLCH030000018">
    <property type="protein sequence ID" value="CAI4218876.1"/>
    <property type="molecule type" value="Genomic_DNA"/>
</dbReference>
<dbReference type="InterPro" id="IPR040686">
    <property type="entry name" value="PurK_C"/>
</dbReference>
<dbReference type="PANTHER" id="PTHR11609">
    <property type="entry name" value="PURINE BIOSYNTHESIS PROTEIN 6/7, PUR6/7"/>
    <property type="match status" value="1"/>
</dbReference>
<keyword evidence="6 7" id="KW-0067">ATP-binding</keyword>
<dbReference type="SUPFAM" id="SSF56059">
    <property type="entry name" value="Glutathione synthetase ATP-binding domain-like"/>
    <property type="match status" value="1"/>
</dbReference>
<evidence type="ECO:0000256" key="2">
    <source>
        <dbReference type="ARBA" id="ARBA00012329"/>
    </source>
</evidence>
<evidence type="ECO:0000256" key="4">
    <source>
        <dbReference type="ARBA" id="ARBA00022741"/>
    </source>
</evidence>
<dbReference type="InterPro" id="IPR003135">
    <property type="entry name" value="ATP-grasp_carboxylate-amine"/>
</dbReference>
<dbReference type="InterPro" id="IPR011761">
    <property type="entry name" value="ATP-grasp"/>
</dbReference>
<dbReference type="Proteomes" id="UP000838763">
    <property type="component" value="Unassembled WGS sequence"/>
</dbReference>
<evidence type="ECO:0000313" key="10">
    <source>
        <dbReference type="EMBL" id="CAI4218876.1"/>
    </source>
</evidence>
<dbReference type="Pfam" id="PF22660">
    <property type="entry name" value="RS_preATP-grasp-like"/>
    <property type="match status" value="1"/>
</dbReference>
<feature type="region of interest" description="Disordered" evidence="8">
    <location>
        <begin position="1"/>
        <end position="24"/>
    </location>
</feature>
<dbReference type="OrthoDB" id="15425at2759"/>
<proteinExistence type="inferred from homology"/>
<dbReference type="InterPro" id="IPR033747">
    <property type="entry name" value="PurE_ClassI"/>
</dbReference>
<dbReference type="PROSITE" id="PS50975">
    <property type="entry name" value="ATP_GRASP"/>
    <property type="match status" value="1"/>
</dbReference>
<dbReference type="GO" id="GO:0046872">
    <property type="term" value="F:metal ion binding"/>
    <property type="evidence" value="ECO:0007669"/>
    <property type="project" value="InterPro"/>
</dbReference>
<name>A0A9P1MEF3_9PEZI</name>
<dbReference type="AlphaFoldDB" id="A0A9P1MEF3"/>
<dbReference type="InterPro" id="IPR013815">
    <property type="entry name" value="ATP_grasp_subdomain_1"/>
</dbReference>
<feature type="domain" description="ATP-grasp" evidence="9">
    <location>
        <begin position="90"/>
        <end position="292"/>
    </location>
</feature>
<dbReference type="InterPro" id="IPR000031">
    <property type="entry name" value="PurE_dom"/>
</dbReference>
<comment type="caution">
    <text evidence="10">The sequence shown here is derived from an EMBL/GenBank/DDBJ whole genome shotgun (WGS) entry which is preliminary data.</text>
</comment>
<evidence type="ECO:0000256" key="6">
    <source>
        <dbReference type="ARBA" id="ARBA00022840"/>
    </source>
</evidence>
<keyword evidence="4 7" id="KW-0547">Nucleotide-binding</keyword>
<dbReference type="Pfam" id="PF02222">
    <property type="entry name" value="ATP-grasp"/>
    <property type="match status" value="1"/>
</dbReference>
<dbReference type="SUPFAM" id="SSF52255">
    <property type="entry name" value="N5-CAIR mutase (phosphoribosylaminoimidazole carboxylase, PurE)"/>
    <property type="match status" value="1"/>
</dbReference>
<evidence type="ECO:0000256" key="5">
    <source>
        <dbReference type="ARBA" id="ARBA00022755"/>
    </source>
</evidence>
<dbReference type="EC" id="4.1.1.21" evidence="2"/>
<dbReference type="SUPFAM" id="SSF51246">
    <property type="entry name" value="Rudiment single hybrid motif"/>
    <property type="match status" value="1"/>
</dbReference>
<evidence type="ECO:0000256" key="3">
    <source>
        <dbReference type="ARBA" id="ARBA00021059"/>
    </source>
</evidence>
<evidence type="ECO:0000256" key="8">
    <source>
        <dbReference type="SAM" id="MobiDB-lite"/>
    </source>
</evidence>
<evidence type="ECO:0000256" key="7">
    <source>
        <dbReference type="PROSITE-ProRule" id="PRU00409"/>
    </source>
</evidence>
<dbReference type="Gene3D" id="3.40.50.1970">
    <property type="match status" value="2"/>
</dbReference>
<dbReference type="Pfam" id="PF17769">
    <property type="entry name" value="PurK_C"/>
    <property type="match status" value="1"/>
</dbReference>
<sequence>MTICASPSDGSVLSHSSRHSRRRRFPAKQINTSSRHVTGSFKDANKIKELARHVDYLSVEIEHVDALTLAEIDMTGVSVTDDAGKTSTKKAHFEKAGIPVAQQIKLDAGDIQKALAQAGKRFGYPFIVKSRNNSYDGRGNVVVDSEEDFDDAIDALGKDGLYAEKMVKFVKELAVMVIRTEDKGASRTYPYPAVETVHQDSICSTVYMPPRGVPQKICHQAQELASKVIGTLWGRGVFAVEMFLTADAHPRAPSAIMVNILGGAQPQDYQRLVDLCESTYDDDMDVHLHLYGKDSKPSRKIGHITLTGTGSIEELEKKAAAFVALANTIRDERIAAASEQLRPQQGGAATPAPPAVVVSKTAQVLVTMGSDSDLPVLKAGLDILKDFGVPSEVRITSAHRTPNLMTDVAEAAAARGIKPPTLLPVIGVPVKATHLDGQDSLYSIVQMPRGIPVATVGINNSTNAALLAIRILGAHYPEYQEKMSAYMKKMETEVHGKAARLLDIGYEAYLAGMPKK</sequence>
<organism evidence="10 11">
    <name type="scientific">Parascedosporium putredinis</name>
    <dbReference type="NCBI Taxonomy" id="1442378"/>
    <lineage>
        <taxon>Eukaryota</taxon>
        <taxon>Fungi</taxon>
        <taxon>Dikarya</taxon>
        <taxon>Ascomycota</taxon>
        <taxon>Pezizomycotina</taxon>
        <taxon>Sordariomycetes</taxon>
        <taxon>Hypocreomycetidae</taxon>
        <taxon>Microascales</taxon>
        <taxon>Microascaceae</taxon>
        <taxon>Parascedosporium</taxon>
    </lineage>
</organism>
<dbReference type="InterPro" id="IPR054350">
    <property type="entry name" value="PurT/PurK_preATP-grasp"/>
</dbReference>
<dbReference type="Gene3D" id="3.40.50.20">
    <property type="match status" value="1"/>
</dbReference>